<evidence type="ECO:0000256" key="1">
    <source>
        <dbReference type="ARBA" id="ARBA00022475"/>
    </source>
</evidence>
<sequence length="74" mass="8360">MSSDLDFFGVFLPPMVLVAAASFVILQIMKRLMVDFHLYGFISHRNVFDIALYFIIVAGILFTLGGKTILPLFF</sequence>
<dbReference type="Pfam" id="PF07869">
    <property type="entry name" value="DUF1656"/>
    <property type="match status" value="1"/>
</dbReference>
<organism evidence="6 7">
    <name type="scientific">Paraburkholderia panacisoli</name>
    <dbReference type="NCBI Taxonomy" id="2603818"/>
    <lineage>
        <taxon>Bacteria</taxon>
        <taxon>Pseudomonadati</taxon>
        <taxon>Pseudomonadota</taxon>
        <taxon>Betaproteobacteria</taxon>
        <taxon>Burkholderiales</taxon>
        <taxon>Burkholderiaceae</taxon>
        <taxon>Paraburkholderia</taxon>
    </lineage>
</organism>
<proteinExistence type="predicted"/>
<dbReference type="InterPro" id="IPR012451">
    <property type="entry name" value="DUF1656"/>
</dbReference>
<keyword evidence="3 5" id="KW-1133">Transmembrane helix</keyword>
<feature type="transmembrane region" description="Helical" evidence="5">
    <location>
        <begin position="50"/>
        <end position="73"/>
    </location>
</feature>
<feature type="transmembrane region" description="Helical" evidence="5">
    <location>
        <begin position="6"/>
        <end position="29"/>
    </location>
</feature>
<protein>
    <submittedName>
        <fullName evidence="6">DUF1656 domain-containing protein</fullName>
    </submittedName>
</protein>
<evidence type="ECO:0000313" key="6">
    <source>
        <dbReference type="EMBL" id="KAA1004861.1"/>
    </source>
</evidence>
<dbReference type="EMBL" id="VTUZ01000025">
    <property type="protein sequence ID" value="KAA1004861.1"/>
    <property type="molecule type" value="Genomic_DNA"/>
</dbReference>
<reference evidence="6 7" key="1">
    <citation type="submission" date="2019-08" db="EMBL/GenBank/DDBJ databases">
        <title>Paraburkholderia sp. DCY113.</title>
        <authorList>
            <person name="Kang J."/>
        </authorList>
    </citation>
    <scope>NUCLEOTIDE SEQUENCE [LARGE SCALE GENOMIC DNA]</scope>
    <source>
        <strain evidence="6 7">DCY113</strain>
    </source>
</reference>
<dbReference type="Proteomes" id="UP000325273">
    <property type="component" value="Unassembled WGS sequence"/>
</dbReference>
<dbReference type="RefSeq" id="WP_149673505.1">
    <property type="nucleotide sequence ID" value="NZ_VTUZ01000025.1"/>
</dbReference>
<evidence type="ECO:0000256" key="3">
    <source>
        <dbReference type="ARBA" id="ARBA00022989"/>
    </source>
</evidence>
<keyword evidence="2 5" id="KW-0812">Transmembrane</keyword>
<keyword evidence="1" id="KW-1003">Cell membrane</keyword>
<dbReference type="AlphaFoldDB" id="A0A5B0GPN2"/>
<name>A0A5B0GPN2_9BURK</name>
<keyword evidence="4 5" id="KW-0472">Membrane</keyword>
<gene>
    <name evidence="6" type="ORF">FVF58_30560</name>
</gene>
<evidence type="ECO:0000256" key="2">
    <source>
        <dbReference type="ARBA" id="ARBA00022692"/>
    </source>
</evidence>
<comment type="caution">
    <text evidence="6">The sequence shown here is derived from an EMBL/GenBank/DDBJ whole genome shotgun (WGS) entry which is preliminary data.</text>
</comment>
<accession>A0A5B0GPN2</accession>
<evidence type="ECO:0000256" key="5">
    <source>
        <dbReference type="SAM" id="Phobius"/>
    </source>
</evidence>
<evidence type="ECO:0000256" key="4">
    <source>
        <dbReference type="ARBA" id="ARBA00023136"/>
    </source>
</evidence>
<evidence type="ECO:0000313" key="7">
    <source>
        <dbReference type="Proteomes" id="UP000325273"/>
    </source>
</evidence>
<keyword evidence="7" id="KW-1185">Reference proteome</keyword>